<feature type="domain" description="C2H2-type" evidence="2">
    <location>
        <begin position="90"/>
        <end position="117"/>
    </location>
</feature>
<dbReference type="Proteomes" id="UP000823399">
    <property type="component" value="Unassembled WGS sequence"/>
</dbReference>
<sequence length="117" mass="12709">MSTILPVPHNDPSAAVSFSDHIICSWHSGLGIPCGAYTSVSDLSRHLSMHGVNGPAKSVISCAWGDCGRAPMKRESIVRHVEEVHLQVKYLCDQCSASFSRKSTRNGHVFKSHSYAS</sequence>
<dbReference type="Gene3D" id="3.30.160.60">
    <property type="entry name" value="Classic Zinc Finger"/>
    <property type="match status" value="1"/>
</dbReference>
<evidence type="ECO:0000259" key="2">
    <source>
        <dbReference type="PROSITE" id="PS50157"/>
    </source>
</evidence>
<name>A0A9P7F3I5_9AGAM</name>
<evidence type="ECO:0000256" key="1">
    <source>
        <dbReference type="PROSITE-ProRule" id="PRU00042"/>
    </source>
</evidence>
<dbReference type="OrthoDB" id="10261408at2759"/>
<keyword evidence="1" id="KW-0863">Zinc-finger</keyword>
<reference evidence="3" key="1">
    <citation type="journal article" date="2020" name="New Phytol.">
        <title>Comparative genomics reveals dynamic genome evolution in host specialist ectomycorrhizal fungi.</title>
        <authorList>
            <person name="Lofgren L.A."/>
            <person name="Nguyen N.H."/>
            <person name="Vilgalys R."/>
            <person name="Ruytinx J."/>
            <person name="Liao H.L."/>
            <person name="Branco S."/>
            <person name="Kuo A."/>
            <person name="LaButti K."/>
            <person name="Lipzen A."/>
            <person name="Andreopoulos W."/>
            <person name="Pangilinan J."/>
            <person name="Riley R."/>
            <person name="Hundley H."/>
            <person name="Na H."/>
            <person name="Barry K."/>
            <person name="Grigoriev I.V."/>
            <person name="Stajich J.E."/>
            <person name="Kennedy P.G."/>
        </authorList>
    </citation>
    <scope>NUCLEOTIDE SEQUENCE</scope>
    <source>
        <strain evidence="3">FC423</strain>
    </source>
</reference>
<dbReference type="PROSITE" id="PS50157">
    <property type="entry name" value="ZINC_FINGER_C2H2_2"/>
    <property type="match status" value="1"/>
</dbReference>
<dbReference type="InterPro" id="IPR013087">
    <property type="entry name" value="Znf_C2H2_type"/>
</dbReference>
<keyword evidence="1" id="KW-0862">Zinc</keyword>
<dbReference type="AlphaFoldDB" id="A0A9P7F3I5"/>
<dbReference type="GO" id="GO:0008270">
    <property type="term" value="F:zinc ion binding"/>
    <property type="evidence" value="ECO:0007669"/>
    <property type="project" value="UniProtKB-KW"/>
</dbReference>
<protein>
    <recommendedName>
        <fullName evidence="2">C2H2-type domain-containing protein</fullName>
    </recommendedName>
</protein>
<proteinExistence type="predicted"/>
<dbReference type="SUPFAM" id="SSF57667">
    <property type="entry name" value="beta-beta-alpha zinc fingers"/>
    <property type="match status" value="1"/>
</dbReference>
<comment type="caution">
    <text evidence="3">The sequence shown here is derived from an EMBL/GenBank/DDBJ whole genome shotgun (WGS) entry which is preliminary data.</text>
</comment>
<dbReference type="GeneID" id="64700189"/>
<evidence type="ECO:0000313" key="4">
    <source>
        <dbReference type="Proteomes" id="UP000823399"/>
    </source>
</evidence>
<dbReference type="SMART" id="SM00355">
    <property type="entry name" value="ZnF_C2H2"/>
    <property type="match status" value="2"/>
</dbReference>
<organism evidence="3 4">
    <name type="scientific">Suillus discolor</name>
    <dbReference type="NCBI Taxonomy" id="1912936"/>
    <lineage>
        <taxon>Eukaryota</taxon>
        <taxon>Fungi</taxon>
        <taxon>Dikarya</taxon>
        <taxon>Basidiomycota</taxon>
        <taxon>Agaricomycotina</taxon>
        <taxon>Agaricomycetes</taxon>
        <taxon>Agaricomycetidae</taxon>
        <taxon>Boletales</taxon>
        <taxon>Suillineae</taxon>
        <taxon>Suillaceae</taxon>
        <taxon>Suillus</taxon>
    </lineage>
</organism>
<gene>
    <name evidence="3" type="ORF">F5147DRAFT_705021</name>
</gene>
<accession>A0A9P7F3I5</accession>
<dbReference type="InterPro" id="IPR036236">
    <property type="entry name" value="Znf_C2H2_sf"/>
</dbReference>
<dbReference type="EMBL" id="JABBWM010000042">
    <property type="protein sequence ID" value="KAG2104088.1"/>
    <property type="molecule type" value="Genomic_DNA"/>
</dbReference>
<evidence type="ECO:0000313" key="3">
    <source>
        <dbReference type="EMBL" id="KAG2104088.1"/>
    </source>
</evidence>
<keyword evidence="1" id="KW-0479">Metal-binding</keyword>
<dbReference type="RefSeq" id="XP_041290793.1">
    <property type="nucleotide sequence ID" value="XM_041437930.1"/>
</dbReference>
<keyword evidence="4" id="KW-1185">Reference proteome</keyword>
<dbReference type="PROSITE" id="PS00028">
    <property type="entry name" value="ZINC_FINGER_C2H2_1"/>
    <property type="match status" value="1"/>
</dbReference>